<proteinExistence type="predicted"/>
<protein>
    <submittedName>
        <fullName evidence="1">Uncharacterized protein</fullName>
    </submittedName>
</protein>
<accession>A0A0A0KSG1</accession>
<reference evidence="1 2" key="1">
    <citation type="journal article" date="2009" name="Nat. Genet.">
        <title>The genome of the cucumber, Cucumis sativus L.</title>
        <authorList>
            <person name="Huang S."/>
            <person name="Li R."/>
            <person name="Zhang Z."/>
            <person name="Li L."/>
            <person name="Gu X."/>
            <person name="Fan W."/>
            <person name="Lucas W.J."/>
            <person name="Wang X."/>
            <person name="Xie B."/>
            <person name="Ni P."/>
            <person name="Ren Y."/>
            <person name="Zhu H."/>
            <person name="Li J."/>
            <person name="Lin K."/>
            <person name="Jin W."/>
            <person name="Fei Z."/>
            <person name="Li G."/>
            <person name="Staub J."/>
            <person name="Kilian A."/>
            <person name="van der Vossen E.A."/>
            <person name="Wu Y."/>
            <person name="Guo J."/>
            <person name="He J."/>
            <person name="Jia Z."/>
            <person name="Ren Y."/>
            <person name="Tian G."/>
            <person name="Lu Y."/>
            <person name="Ruan J."/>
            <person name="Qian W."/>
            <person name="Wang M."/>
            <person name="Huang Q."/>
            <person name="Li B."/>
            <person name="Xuan Z."/>
            <person name="Cao J."/>
            <person name="Asan"/>
            <person name="Wu Z."/>
            <person name="Zhang J."/>
            <person name="Cai Q."/>
            <person name="Bai Y."/>
            <person name="Zhao B."/>
            <person name="Han Y."/>
            <person name="Li Y."/>
            <person name="Li X."/>
            <person name="Wang S."/>
            <person name="Shi Q."/>
            <person name="Liu S."/>
            <person name="Cho W.K."/>
            <person name="Kim J.Y."/>
            <person name="Xu Y."/>
            <person name="Heller-Uszynska K."/>
            <person name="Miao H."/>
            <person name="Cheng Z."/>
            <person name="Zhang S."/>
            <person name="Wu J."/>
            <person name="Yang Y."/>
            <person name="Kang H."/>
            <person name="Li M."/>
            <person name="Liang H."/>
            <person name="Ren X."/>
            <person name="Shi Z."/>
            <person name="Wen M."/>
            <person name="Jian M."/>
            <person name="Yang H."/>
            <person name="Zhang G."/>
            <person name="Yang Z."/>
            <person name="Chen R."/>
            <person name="Liu S."/>
            <person name="Li J."/>
            <person name="Ma L."/>
            <person name="Liu H."/>
            <person name="Zhou Y."/>
            <person name="Zhao J."/>
            <person name="Fang X."/>
            <person name="Li G."/>
            <person name="Fang L."/>
            <person name="Li Y."/>
            <person name="Liu D."/>
            <person name="Zheng H."/>
            <person name="Zhang Y."/>
            <person name="Qin N."/>
            <person name="Li Z."/>
            <person name="Yang G."/>
            <person name="Yang S."/>
            <person name="Bolund L."/>
            <person name="Kristiansen K."/>
            <person name="Zheng H."/>
            <person name="Li S."/>
            <person name="Zhang X."/>
            <person name="Yang H."/>
            <person name="Wang J."/>
            <person name="Sun R."/>
            <person name="Zhang B."/>
            <person name="Jiang S."/>
            <person name="Wang J."/>
            <person name="Du Y."/>
            <person name="Li S."/>
        </authorList>
    </citation>
    <scope>NUCLEOTIDE SEQUENCE [LARGE SCALE GENOMIC DNA]</scope>
    <source>
        <strain evidence="2">cv. 9930</strain>
    </source>
</reference>
<evidence type="ECO:0000313" key="2">
    <source>
        <dbReference type="Proteomes" id="UP000029981"/>
    </source>
</evidence>
<dbReference type="EMBL" id="CM002926">
    <property type="protein sequence ID" value="KGN52505.1"/>
    <property type="molecule type" value="Genomic_DNA"/>
</dbReference>
<name>A0A0A0KSG1_CUCSA</name>
<dbReference type="Proteomes" id="UP000029981">
    <property type="component" value="Chromosome 5"/>
</dbReference>
<evidence type="ECO:0000313" key="1">
    <source>
        <dbReference type="EMBL" id="KGN52505.1"/>
    </source>
</evidence>
<reference evidence="1 2" key="4">
    <citation type="journal article" date="2011" name="BMC Genomics">
        <title>RNA-Seq improves annotation of protein-coding genes in the cucumber genome.</title>
        <authorList>
            <person name="Li Z."/>
            <person name="Zhang Z."/>
            <person name="Yan P."/>
            <person name="Huang S."/>
            <person name="Fei Z."/>
            <person name="Lin K."/>
        </authorList>
    </citation>
    <scope>NUCLEOTIDE SEQUENCE [LARGE SCALE GENOMIC DNA]</scope>
    <source>
        <strain evidence="2">cv. 9930</strain>
    </source>
</reference>
<dbReference type="AlphaFoldDB" id="A0A0A0KSG1"/>
<keyword evidence="2" id="KW-1185">Reference proteome</keyword>
<dbReference type="Gramene" id="KGN52505">
    <property type="protein sequence ID" value="KGN52505"/>
    <property type="gene ID" value="Csa_5G638450"/>
</dbReference>
<gene>
    <name evidence="1" type="ORF">Csa_5G638450</name>
</gene>
<reference evidence="1 2" key="2">
    <citation type="journal article" date="2009" name="PLoS ONE">
        <title>An integrated genetic and cytogenetic map of the cucumber genome.</title>
        <authorList>
            <person name="Ren Y."/>
            <person name="Zhang Z."/>
            <person name="Liu J."/>
            <person name="Staub J.E."/>
            <person name="Han Y."/>
            <person name="Cheng Z."/>
            <person name="Li X."/>
            <person name="Lu J."/>
            <person name="Miao H."/>
            <person name="Kang H."/>
            <person name="Xie B."/>
            <person name="Gu X."/>
            <person name="Wang X."/>
            <person name="Du Y."/>
            <person name="Jin W."/>
            <person name="Huang S."/>
        </authorList>
    </citation>
    <scope>NUCLEOTIDE SEQUENCE [LARGE SCALE GENOMIC DNA]</scope>
    <source>
        <strain evidence="2">cv. 9930</strain>
    </source>
</reference>
<sequence>MAMCWIRQVESSGQKCPIEFSSRFLAKSGPIGRIRGAKLKISASRNFSVSLSPIHAQTNFSVLVMGTDSANLMSSLFSKKTCWMDSSTLIKIQLKPFLPSESISFCSIKFGMLNSIANNAAAAGQKATRGIFIFAATSKAHPRFQAIWK</sequence>
<organism evidence="1 2">
    <name type="scientific">Cucumis sativus</name>
    <name type="common">Cucumber</name>
    <dbReference type="NCBI Taxonomy" id="3659"/>
    <lineage>
        <taxon>Eukaryota</taxon>
        <taxon>Viridiplantae</taxon>
        <taxon>Streptophyta</taxon>
        <taxon>Embryophyta</taxon>
        <taxon>Tracheophyta</taxon>
        <taxon>Spermatophyta</taxon>
        <taxon>Magnoliopsida</taxon>
        <taxon>eudicotyledons</taxon>
        <taxon>Gunneridae</taxon>
        <taxon>Pentapetalae</taxon>
        <taxon>rosids</taxon>
        <taxon>fabids</taxon>
        <taxon>Cucurbitales</taxon>
        <taxon>Cucurbitaceae</taxon>
        <taxon>Benincaseae</taxon>
        <taxon>Cucumis</taxon>
    </lineage>
</organism>
<reference evidence="1 2" key="3">
    <citation type="journal article" date="2010" name="BMC Genomics">
        <title>Transcriptome sequencing and comparative analysis of cucumber flowers with different sex types.</title>
        <authorList>
            <person name="Guo S."/>
            <person name="Zheng Y."/>
            <person name="Joung J.G."/>
            <person name="Liu S."/>
            <person name="Zhang Z."/>
            <person name="Crasta O.R."/>
            <person name="Sobral B.W."/>
            <person name="Xu Y."/>
            <person name="Huang S."/>
            <person name="Fei Z."/>
        </authorList>
    </citation>
    <scope>NUCLEOTIDE SEQUENCE [LARGE SCALE GENOMIC DNA]</scope>
    <source>
        <strain evidence="2">cv. 9930</strain>
    </source>
</reference>